<feature type="chain" id="PRO_5009134256" evidence="1">
    <location>
        <begin position="21"/>
        <end position="365"/>
    </location>
</feature>
<dbReference type="GeneID" id="30149019"/>
<sequence>MSSNFITLLVAAFTLSSVSAVPYWFFYGNVQFTYEQCVPQLSTSSFTTTSLEYLANNGCNTHYIPTTTCVQKNVCTTTSTSTYAPVTSGTDKSCNLCMVPLTYTTNVLQCPLLLGWLYGCDTYTLTGTSYNIGECTSTGGIAPTYTSSTAAPTVICTTTVKTVSTSTSSLLYYNLGLNCKTVWNPCQHSTTVTVCNTVTPTAVTRYTTISGTWTGASSRTTTLPFLPGATVVTVEVDGPAPNPTTKTVTVTGTWTGALTETHTIPFISGATVVTVEVDVPTLSAKPITTCITTVQVISTSTSSLQYDKNGANCKTVWNPCQHSSTVTICNTVTPTVATTCITTVQVISTSTSSLQYDKNGANCKT</sequence>
<feature type="signal peptide" evidence="1">
    <location>
        <begin position="1"/>
        <end position="20"/>
    </location>
</feature>
<dbReference type="RefSeq" id="XP_018982887.1">
    <property type="nucleotide sequence ID" value="XM_019131166.1"/>
</dbReference>
<gene>
    <name evidence="2" type="ORF">BABINDRAFT_182482</name>
</gene>
<keyword evidence="1" id="KW-0732">Signal</keyword>
<evidence type="ECO:0000256" key="1">
    <source>
        <dbReference type="SAM" id="SignalP"/>
    </source>
</evidence>
<dbReference type="AlphaFoldDB" id="A0A1E3QIN6"/>
<feature type="non-terminal residue" evidence="2">
    <location>
        <position position="365"/>
    </location>
</feature>
<proteinExistence type="predicted"/>
<dbReference type="EMBL" id="KV454439">
    <property type="protein sequence ID" value="ODQ77559.1"/>
    <property type="molecule type" value="Genomic_DNA"/>
</dbReference>
<dbReference type="Proteomes" id="UP000094336">
    <property type="component" value="Unassembled WGS sequence"/>
</dbReference>
<protein>
    <submittedName>
        <fullName evidence="2">Uncharacterized protein</fullName>
    </submittedName>
</protein>
<reference evidence="3" key="1">
    <citation type="submission" date="2016-05" db="EMBL/GenBank/DDBJ databases">
        <title>Comparative genomics of biotechnologically important yeasts.</title>
        <authorList>
            <consortium name="DOE Joint Genome Institute"/>
            <person name="Riley R."/>
            <person name="Haridas S."/>
            <person name="Wolfe K.H."/>
            <person name="Lopes M.R."/>
            <person name="Hittinger C.T."/>
            <person name="Goker M."/>
            <person name="Salamov A."/>
            <person name="Wisecaver J."/>
            <person name="Long T.M."/>
            <person name="Aerts A.L."/>
            <person name="Barry K."/>
            <person name="Choi C."/>
            <person name="Clum A."/>
            <person name="Coughlan A.Y."/>
            <person name="Deshpande S."/>
            <person name="Douglass A.P."/>
            <person name="Hanson S.J."/>
            <person name="Klenk H.-P."/>
            <person name="Labutti K."/>
            <person name="Lapidus A."/>
            <person name="Lindquist E."/>
            <person name="Lipzen A."/>
            <person name="Meier-Kolthoff J.P."/>
            <person name="Ohm R.A."/>
            <person name="Otillar R.P."/>
            <person name="Pangilinan J."/>
            <person name="Peng Y."/>
            <person name="Rokas A."/>
            <person name="Rosa C.A."/>
            <person name="Scheuner C."/>
            <person name="Sibirny A.A."/>
            <person name="Slot J.C."/>
            <person name="Stielow J.B."/>
            <person name="Sun H."/>
            <person name="Kurtzman C.P."/>
            <person name="Blackwell M."/>
            <person name="Grigoriev I.V."/>
            <person name="Jeffries T.W."/>
        </authorList>
    </citation>
    <scope>NUCLEOTIDE SEQUENCE [LARGE SCALE GENOMIC DNA]</scope>
    <source>
        <strain evidence="3">NRRL Y-12698</strain>
    </source>
</reference>
<accession>A0A1E3QIN6</accession>
<evidence type="ECO:0000313" key="3">
    <source>
        <dbReference type="Proteomes" id="UP000094336"/>
    </source>
</evidence>
<evidence type="ECO:0000313" key="2">
    <source>
        <dbReference type="EMBL" id="ODQ77559.1"/>
    </source>
</evidence>
<name>A0A1E3QIN6_9ASCO</name>
<organism evidence="2 3">
    <name type="scientific">Babjeviella inositovora NRRL Y-12698</name>
    <dbReference type="NCBI Taxonomy" id="984486"/>
    <lineage>
        <taxon>Eukaryota</taxon>
        <taxon>Fungi</taxon>
        <taxon>Dikarya</taxon>
        <taxon>Ascomycota</taxon>
        <taxon>Saccharomycotina</taxon>
        <taxon>Pichiomycetes</taxon>
        <taxon>Serinales incertae sedis</taxon>
        <taxon>Babjeviella</taxon>
    </lineage>
</organism>
<keyword evidence="3" id="KW-1185">Reference proteome</keyword>